<organism evidence="1">
    <name type="scientific">Candidatus Methanogaster sp. ANME-2c ERB4</name>
    <dbReference type="NCBI Taxonomy" id="2759911"/>
    <lineage>
        <taxon>Archaea</taxon>
        <taxon>Methanobacteriati</taxon>
        <taxon>Methanobacteriota</taxon>
        <taxon>Stenosarchaea group</taxon>
        <taxon>Methanomicrobia</taxon>
        <taxon>Methanosarcinales</taxon>
        <taxon>ANME-2 cluster</taxon>
        <taxon>Candidatus Methanogasteraceae</taxon>
        <taxon>Candidatus Methanogaster</taxon>
    </lineage>
</organism>
<accession>A0A7G9YAX9</accession>
<reference evidence="1" key="1">
    <citation type="submission" date="2020-06" db="EMBL/GenBank/DDBJ databases">
        <title>Unique genomic features of the anaerobic methanotrophic archaea.</title>
        <authorList>
            <person name="Chadwick G.L."/>
            <person name="Skennerton C.T."/>
            <person name="Laso-Perez R."/>
            <person name="Leu A.O."/>
            <person name="Speth D.R."/>
            <person name="Yu H."/>
            <person name="Morgan-Lang C."/>
            <person name="Hatzenpichler R."/>
            <person name="Goudeau D."/>
            <person name="Malmstrom R."/>
            <person name="Brazelton W.J."/>
            <person name="Woyke T."/>
            <person name="Hallam S.J."/>
            <person name="Tyson G.W."/>
            <person name="Wegener G."/>
            <person name="Boetius A."/>
            <person name="Orphan V."/>
        </authorList>
    </citation>
    <scope>NUCLEOTIDE SEQUENCE</scope>
</reference>
<evidence type="ECO:0000313" key="1">
    <source>
        <dbReference type="EMBL" id="QNO45163.1"/>
    </source>
</evidence>
<gene>
    <name evidence="1" type="ORF">GMDKAGHH_00016</name>
    <name evidence="2" type="ORF">OOGCPJEC_00020</name>
</gene>
<evidence type="ECO:0008006" key="3">
    <source>
        <dbReference type="Google" id="ProtNLM"/>
    </source>
</evidence>
<protein>
    <recommendedName>
        <fullName evidence="3">Transposase IS4-like domain-containing protein</fullName>
    </recommendedName>
</protein>
<dbReference type="EMBL" id="MT631077">
    <property type="protein sequence ID" value="QNO45163.1"/>
    <property type="molecule type" value="Genomic_DNA"/>
</dbReference>
<dbReference type="PANTHER" id="PTHR33258">
    <property type="entry name" value="TRANSPOSASE INSL FOR INSERTION SEQUENCE ELEMENT IS186A-RELATED"/>
    <property type="match status" value="1"/>
</dbReference>
<dbReference type="EMBL" id="MT631166">
    <property type="protein sequence ID" value="QNO46035.1"/>
    <property type="molecule type" value="Genomic_DNA"/>
</dbReference>
<dbReference type="AlphaFoldDB" id="A0A7G9YAX9"/>
<sequence length="226" mass="26261">MDAKEAFNKFSTVLSEDEIKKLARKYGAEDERERKLLVVPFFWLMLLSAIKSGTRGRLYNMVSFFTVTSHLIYPQMPITGLSRMAISKKLSKTNWMFYRGVYNKLLEHYIDLLNLNDIKFLSRFKDCFAVDGSVIRLNKTLENVFKSTCKSQAALKLNVKFSIVNLVATKLQVTEGKRHDKKFRFITKAPNILYLFDLGYWSFKNFKKIVDAKSFFVSRLNPSSSL</sequence>
<dbReference type="InterPro" id="IPR012337">
    <property type="entry name" value="RNaseH-like_sf"/>
</dbReference>
<proteinExistence type="predicted"/>
<dbReference type="SUPFAM" id="SSF53098">
    <property type="entry name" value="Ribonuclease H-like"/>
    <property type="match status" value="1"/>
</dbReference>
<name>A0A7G9YAX9_9EURY</name>
<evidence type="ECO:0000313" key="2">
    <source>
        <dbReference type="EMBL" id="QNO46035.1"/>
    </source>
</evidence>
<dbReference type="PANTHER" id="PTHR33258:SF1">
    <property type="entry name" value="TRANSPOSASE INSL FOR INSERTION SEQUENCE ELEMENT IS186A-RELATED"/>
    <property type="match status" value="1"/>
</dbReference>